<evidence type="ECO:0000313" key="1">
    <source>
        <dbReference type="EMBL" id="OGC45413.1"/>
    </source>
</evidence>
<evidence type="ECO:0000313" key="2">
    <source>
        <dbReference type="Proteomes" id="UP000178615"/>
    </source>
</evidence>
<dbReference type="EMBL" id="MEUV01000038">
    <property type="protein sequence ID" value="OGC45413.1"/>
    <property type="molecule type" value="Genomic_DNA"/>
</dbReference>
<name>A0A1F4UMI3_UNCKA</name>
<sequence length="152" mass="16755">MIKNKIKVNGKFEIFENGNKIKEFNNLITELLLDEMIGILAGYIPNIDIRYLAIGLDPVPAPAASDTSLNDEEERYYFIARGLTAPPVYGEIVTDFYISSGEGNFTIEELGIFGGNNATLALGSGTLISHVLWNYTKTSAVELLIRYTVTLS</sequence>
<protein>
    <submittedName>
        <fullName evidence="1">Uncharacterized protein</fullName>
    </submittedName>
</protein>
<proteinExistence type="predicted"/>
<dbReference type="Proteomes" id="UP000178615">
    <property type="component" value="Unassembled WGS sequence"/>
</dbReference>
<gene>
    <name evidence="1" type="ORF">A2V49_03215</name>
</gene>
<comment type="caution">
    <text evidence="1">The sequence shown here is derived from an EMBL/GenBank/DDBJ whole genome shotgun (WGS) entry which is preliminary data.</text>
</comment>
<accession>A0A1F4UMI3</accession>
<reference evidence="1 2" key="1">
    <citation type="journal article" date="2016" name="Nat. Commun.">
        <title>Thousands of microbial genomes shed light on interconnected biogeochemical processes in an aquifer system.</title>
        <authorList>
            <person name="Anantharaman K."/>
            <person name="Brown C.T."/>
            <person name="Hug L.A."/>
            <person name="Sharon I."/>
            <person name="Castelle C.J."/>
            <person name="Probst A.J."/>
            <person name="Thomas B.C."/>
            <person name="Singh A."/>
            <person name="Wilkins M.J."/>
            <person name="Karaoz U."/>
            <person name="Brodie E.L."/>
            <person name="Williams K.H."/>
            <person name="Hubbard S.S."/>
            <person name="Banfield J.F."/>
        </authorList>
    </citation>
    <scope>NUCLEOTIDE SEQUENCE [LARGE SCALE GENOMIC DNA]</scope>
</reference>
<organism evidence="1 2">
    <name type="scientific">candidate division WWE3 bacterium RBG_19FT_COMBO_34_6</name>
    <dbReference type="NCBI Taxonomy" id="1802612"/>
    <lineage>
        <taxon>Bacteria</taxon>
        <taxon>Katanobacteria</taxon>
    </lineage>
</organism>
<dbReference type="AlphaFoldDB" id="A0A1F4UMI3"/>